<reference evidence="1 2" key="2">
    <citation type="submission" date="2024-02" db="EMBL/GenBank/DDBJ databases">
        <title>The Genome Sequence of Enterococcus diestrammenae JM9A.</title>
        <authorList>
            <person name="Earl A."/>
            <person name="Manson A."/>
            <person name="Gilmore M."/>
            <person name="Sanders J."/>
            <person name="Shea T."/>
            <person name="Howe W."/>
            <person name="Livny J."/>
            <person name="Cuomo C."/>
            <person name="Neafsey D."/>
            <person name="Birren B."/>
        </authorList>
    </citation>
    <scope>NUCLEOTIDE SEQUENCE [LARGE SCALE GENOMIC DNA]</scope>
    <source>
        <strain evidence="1 2">JM9A</strain>
    </source>
</reference>
<dbReference type="EMBL" id="MAEI02000001">
    <property type="protein sequence ID" value="MEO1780931.1"/>
    <property type="molecule type" value="Genomic_DNA"/>
</dbReference>
<evidence type="ECO:0000313" key="1">
    <source>
        <dbReference type="EMBL" id="MEO1780931.1"/>
    </source>
</evidence>
<accession>A0ABV0EYR6</accession>
<proteinExistence type="predicted"/>
<protein>
    <recommendedName>
        <fullName evidence="3">YtxH domain-containing protein</fullName>
    </recommendedName>
</protein>
<name>A0ABV0EYR6_9ENTE</name>
<comment type="caution">
    <text evidence="1">The sequence shown here is derived from an EMBL/GenBank/DDBJ whole genome shotgun (WGS) entry which is preliminary data.</text>
</comment>
<dbReference type="Proteomes" id="UP001429357">
    <property type="component" value="Unassembled WGS sequence"/>
</dbReference>
<evidence type="ECO:0008006" key="3">
    <source>
        <dbReference type="Google" id="ProtNLM"/>
    </source>
</evidence>
<dbReference type="PANTHER" id="PTHR35792">
    <property type="entry name" value="GENERAL STRESS PROTEIN"/>
    <property type="match status" value="1"/>
</dbReference>
<keyword evidence="2" id="KW-1185">Reference proteome</keyword>
<reference evidence="2" key="1">
    <citation type="submission" date="2016-06" db="EMBL/GenBank/DDBJ databases">
        <title>Four novel species of enterococci isolated from chicken manure.</title>
        <authorList>
            <person name="Van Tyne D."/>
        </authorList>
    </citation>
    <scope>NUCLEOTIDE SEQUENCE [LARGE SCALE GENOMIC DNA]</scope>
    <source>
        <strain evidence="2">JM9A</strain>
    </source>
</reference>
<organism evidence="1 2">
    <name type="scientific">Enterococcus diestrammenae</name>
    <dbReference type="NCBI Taxonomy" id="1155073"/>
    <lineage>
        <taxon>Bacteria</taxon>
        <taxon>Bacillati</taxon>
        <taxon>Bacillota</taxon>
        <taxon>Bacilli</taxon>
        <taxon>Lactobacillales</taxon>
        <taxon>Enterococcaceae</taxon>
        <taxon>Enterococcus</taxon>
    </lineage>
</organism>
<dbReference type="PANTHER" id="PTHR35792:SF1">
    <property type="entry name" value="SLL0268 PROTEIN"/>
    <property type="match status" value="1"/>
</dbReference>
<sequence>MIKNFIKGLLFGSVLGGALGLLFAPRSGNDTRRKLSLSLEEATRTQEDLNRSLQRFTNSAKETQTLITKMIPELMTGLQKDIEAFQFQAEPRIKRIQKQAEVLNEHIAQLETAKKHE</sequence>
<dbReference type="Pfam" id="PF12732">
    <property type="entry name" value="YtxH"/>
    <property type="match status" value="1"/>
</dbReference>
<dbReference type="InterPro" id="IPR024623">
    <property type="entry name" value="YtxH"/>
</dbReference>
<evidence type="ECO:0000313" key="2">
    <source>
        <dbReference type="Proteomes" id="UP001429357"/>
    </source>
</evidence>
<dbReference type="RefSeq" id="WP_161870559.1">
    <property type="nucleotide sequence ID" value="NZ_MAEI02000001.1"/>
</dbReference>
<dbReference type="InterPro" id="IPR052928">
    <property type="entry name" value="Desiccation-related_membrane"/>
</dbReference>
<gene>
    <name evidence="1" type="ORF">BAU18_000509</name>
</gene>